<evidence type="ECO:0000259" key="4">
    <source>
        <dbReference type="PROSITE" id="PS50110"/>
    </source>
</evidence>
<dbReference type="InterPro" id="IPR036388">
    <property type="entry name" value="WH-like_DNA-bd_sf"/>
</dbReference>
<dbReference type="PANTHER" id="PTHR43214">
    <property type="entry name" value="TWO-COMPONENT RESPONSE REGULATOR"/>
    <property type="match status" value="1"/>
</dbReference>
<name>A0ABT4MZ32_GORRU</name>
<evidence type="ECO:0000256" key="1">
    <source>
        <dbReference type="ARBA" id="ARBA00022553"/>
    </source>
</evidence>
<dbReference type="SUPFAM" id="SSF52172">
    <property type="entry name" value="CheY-like"/>
    <property type="match status" value="1"/>
</dbReference>
<evidence type="ECO:0000256" key="3">
    <source>
        <dbReference type="PROSITE-ProRule" id="PRU00169"/>
    </source>
</evidence>
<dbReference type="InterPro" id="IPR011006">
    <property type="entry name" value="CheY-like_superfamily"/>
</dbReference>
<reference evidence="5" key="1">
    <citation type="submission" date="2022-12" db="EMBL/GenBank/DDBJ databases">
        <authorList>
            <person name="Krivoruchko A.V."/>
            <person name="Elkin A."/>
        </authorList>
    </citation>
    <scope>NUCLEOTIDE SEQUENCE</scope>
    <source>
        <strain evidence="5">IEGM 1388</strain>
    </source>
</reference>
<evidence type="ECO:0000313" key="5">
    <source>
        <dbReference type="EMBL" id="MCZ4552258.1"/>
    </source>
</evidence>
<dbReference type="InterPro" id="IPR039420">
    <property type="entry name" value="WalR-like"/>
</dbReference>
<keyword evidence="2" id="KW-0238">DNA-binding</keyword>
<dbReference type="InterPro" id="IPR000792">
    <property type="entry name" value="Tscrpt_reg_LuxR_C"/>
</dbReference>
<evidence type="ECO:0000256" key="2">
    <source>
        <dbReference type="ARBA" id="ARBA00023125"/>
    </source>
</evidence>
<dbReference type="Gene3D" id="3.40.50.2300">
    <property type="match status" value="1"/>
</dbReference>
<sequence length="212" mass="23385">MLRVGVIDDHESVVEGLRTIIEEGDNMTFVGGAETVEQLLQKVDRMDLAVLDLRLADGSSPHSNVTRLRKARIESLVYTSGDEPFLVREAAAAGVLGVIRKSARKAEIQEAIRVAGSGRQVASVDWAAALDSDPGFVDLSPRLRQVLELYASGEPTARVAKETGLSADTVSDYVDRIRRKYRDAGRPAPTKTDLYKRAIEDGWLPVPRRFRR</sequence>
<dbReference type="SMART" id="SM00448">
    <property type="entry name" value="REC"/>
    <property type="match status" value="1"/>
</dbReference>
<dbReference type="PROSITE" id="PS00622">
    <property type="entry name" value="HTH_LUXR_1"/>
    <property type="match status" value="1"/>
</dbReference>
<dbReference type="Pfam" id="PF00196">
    <property type="entry name" value="GerE"/>
    <property type="match status" value="1"/>
</dbReference>
<accession>A0ABT4MZ32</accession>
<dbReference type="Pfam" id="PF00072">
    <property type="entry name" value="Response_reg"/>
    <property type="match status" value="1"/>
</dbReference>
<dbReference type="InterPro" id="IPR001789">
    <property type="entry name" value="Sig_transdc_resp-reg_receiver"/>
</dbReference>
<feature type="modified residue" description="4-aspartylphosphate" evidence="3">
    <location>
        <position position="52"/>
    </location>
</feature>
<dbReference type="InterPro" id="IPR016032">
    <property type="entry name" value="Sig_transdc_resp-reg_C-effctor"/>
</dbReference>
<dbReference type="SUPFAM" id="SSF46894">
    <property type="entry name" value="C-terminal effector domain of the bipartite response regulators"/>
    <property type="match status" value="1"/>
</dbReference>
<dbReference type="Proteomes" id="UP001067235">
    <property type="component" value="Unassembled WGS sequence"/>
</dbReference>
<keyword evidence="1 3" id="KW-0597">Phosphoprotein</keyword>
<dbReference type="Gene3D" id="1.10.10.10">
    <property type="entry name" value="Winged helix-like DNA-binding domain superfamily/Winged helix DNA-binding domain"/>
    <property type="match status" value="1"/>
</dbReference>
<protein>
    <submittedName>
        <fullName evidence="5">Response regulator transcription factor</fullName>
    </submittedName>
</protein>
<dbReference type="PROSITE" id="PS50110">
    <property type="entry name" value="RESPONSE_REGULATORY"/>
    <property type="match status" value="1"/>
</dbReference>
<dbReference type="InterPro" id="IPR058245">
    <property type="entry name" value="NreC/VraR/RcsB-like_REC"/>
</dbReference>
<keyword evidence="6" id="KW-1185">Reference proteome</keyword>
<gene>
    <name evidence="5" type="ORF">O4213_19850</name>
</gene>
<organism evidence="5 6">
    <name type="scientific">Gordonia rubripertincta</name>
    <name type="common">Rhodococcus corallinus</name>
    <dbReference type="NCBI Taxonomy" id="36822"/>
    <lineage>
        <taxon>Bacteria</taxon>
        <taxon>Bacillati</taxon>
        <taxon>Actinomycetota</taxon>
        <taxon>Actinomycetes</taxon>
        <taxon>Mycobacteriales</taxon>
        <taxon>Gordoniaceae</taxon>
        <taxon>Gordonia</taxon>
    </lineage>
</organism>
<evidence type="ECO:0000313" key="6">
    <source>
        <dbReference type="Proteomes" id="UP001067235"/>
    </source>
</evidence>
<dbReference type="PRINTS" id="PR00038">
    <property type="entry name" value="HTHLUXR"/>
</dbReference>
<dbReference type="CDD" id="cd17535">
    <property type="entry name" value="REC_NarL-like"/>
    <property type="match status" value="1"/>
</dbReference>
<proteinExistence type="predicted"/>
<comment type="caution">
    <text evidence="5">The sequence shown here is derived from an EMBL/GenBank/DDBJ whole genome shotgun (WGS) entry which is preliminary data.</text>
</comment>
<dbReference type="RefSeq" id="WP_301573290.1">
    <property type="nucleotide sequence ID" value="NZ_JAPWIE010000006.1"/>
</dbReference>
<feature type="domain" description="Response regulatory" evidence="4">
    <location>
        <begin position="3"/>
        <end position="116"/>
    </location>
</feature>
<dbReference type="EMBL" id="JAPWIE010000006">
    <property type="protein sequence ID" value="MCZ4552258.1"/>
    <property type="molecule type" value="Genomic_DNA"/>
</dbReference>